<dbReference type="EMBL" id="JALNTZ010000004">
    <property type="protein sequence ID" value="KAJ3654785.1"/>
    <property type="molecule type" value="Genomic_DNA"/>
</dbReference>
<dbReference type="InterPro" id="IPR045249">
    <property type="entry name" value="HARBI1-like"/>
</dbReference>
<dbReference type="GO" id="GO:0046872">
    <property type="term" value="F:metal ion binding"/>
    <property type="evidence" value="ECO:0007669"/>
    <property type="project" value="UniProtKB-KW"/>
</dbReference>
<protein>
    <recommendedName>
        <fullName evidence="9">DDE Tnp4 domain-containing protein</fullName>
    </recommendedName>
</protein>
<keyword evidence="5" id="KW-0479">Metal-binding</keyword>
<evidence type="ECO:0000256" key="4">
    <source>
        <dbReference type="ARBA" id="ARBA00022722"/>
    </source>
</evidence>
<evidence type="ECO:0000256" key="1">
    <source>
        <dbReference type="ARBA" id="ARBA00001968"/>
    </source>
</evidence>
<evidence type="ECO:0000256" key="6">
    <source>
        <dbReference type="ARBA" id="ARBA00022801"/>
    </source>
</evidence>
<keyword evidence="7" id="KW-0539">Nucleus</keyword>
<evidence type="ECO:0000256" key="3">
    <source>
        <dbReference type="ARBA" id="ARBA00006958"/>
    </source>
</evidence>
<dbReference type="AlphaFoldDB" id="A0AA38MF55"/>
<keyword evidence="4" id="KW-0540">Nuclease</keyword>
<feature type="compositionally biased region" description="Low complexity" evidence="8">
    <location>
        <begin position="1"/>
        <end position="13"/>
    </location>
</feature>
<dbReference type="GO" id="GO:0004518">
    <property type="term" value="F:nuclease activity"/>
    <property type="evidence" value="ECO:0007669"/>
    <property type="project" value="UniProtKB-KW"/>
</dbReference>
<evidence type="ECO:0000256" key="7">
    <source>
        <dbReference type="ARBA" id="ARBA00023242"/>
    </source>
</evidence>
<accession>A0AA38MF55</accession>
<name>A0AA38MF55_9CUCU</name>
<evidence type="ECO:0000313" key="10">
    <source>
        <dbReference type="EMBL" id="KAJ3654785.1"/>
    </source>
</evidence>
<evidence type="ECO:0000256" key="2">
    <source>
        <dbReference type="ARBA" id="ARBA00004123"/>
    </source>
</evidence>
<comment type="subcellular location">
    <subcellularLocation>
        <location evidence="2">Nucleus</location>
    </subcellularLocation>
</comment>
<feature type="region of interest" description="Disordered" evidence="8">
    <location>
        <begin position="1"/>
        <end position="29"/>
    </location>
</feature>
<dbReference type="GO" id="GO:0016787">
    <property type="term" value="F:hydrolase activity"/>
    <property type="evidence" value="ECO:0007669"/>
    <property type="project" value="UniProtKB-KW"/>
</dbReference>
<reference evidence="10" key="1">
    <citation type="journal article" date="2023" name="G3 (Bethesda)">
        <title>Whole genome assemblies of Zophobas morio and Tenebrio molitor.</title>
        <authorList>
            <person name="Kaur S."/>
            <person name="Stinson S.A."/>
            <person name="diCenzo G.C."/>
        </authorList>
    </citation>
    <scope>NUCLEOTIDE SEQUENCE</scope>
    <source>
        <strain evidence="10">QUZm001</strain>
    </source>
</reference>
<comment type="caution">
    <text evidence="10">The sequence shown here is derived from an EMBL/GenBank/DDBJ whole genome shotgun (WGS) entry which is preliminary data.</text>
</comment>
<evidence type="ECO:0000313" key="11">
    <source>
        <dbReference type="Proteomes" id="UP001168821"/>
    </source>
</evidence>
<keyword evidence="11" id="KW-1185">Reference proteome</keyword>
<organism evidence="10 11">
    <name type="scientific">Zophobas morio</name>
    <dbReference type="NCBI Taxonomy" id="2755281"/>
    <lineage>
        <taxon>Eukaryota</taxon>
        <taxon>Metazoa</taxon>
        <taxon>Ecdysozoa</taxon>
        <taxon>Arthropoda</taxon>
        <taxon>Hexapoda</taxon>
        <taxon>Insecta</taxon>
        <taxon>Pterygota</taxon>
        <taxon>Neoptera</taxon>
        <taxon>Endopterygota</taxon>
        <taxon>Coleoptera</taxon>
        <taxon>Polyphaga</taxon>
        <taxon>Cucujiformia</taxon>
        <taxon>Tenebrionidae</taxon>
        <taxon>Zophobas</taxon>
    </lineage>
</organism>
<comment type="cofactor">
    <cofactor evidence="1">
        <name>a divalent metal cation</name>
        <dbReference type="ChEBI" id="CHEBI:60240"/>
    </cofactor>
</comment>
<dbReference type="PANTHER" id="PTHR22930">
    <property type="match status" value="1"/>
</dbReference>
<proteinExistence type="inferred from homology"/>
<evidence type="ECO:0000259" key="9">
    <source>
        <dbReference type="Pfam" id="PF13359"/>
    </source>
</evidence>
<dbReference type="InterPro" id="IPR027806">
    <property type="entry name" value="HARBI1_dom"/>
</dbReference>
<sequence>MSVSLTLTSSSSSDDSDVPVPRRPRIFRDRSDPFDRYDDIDFKQRYRFSKNSVVEILNQIGDRLDPLTNRNKALNSREQLLICLRFYATGAFQQLIGDSVLVHKSTISRIIYKVSKEILRLKGDVLKMPTLQEIPTIHRKFFEIRGFPCVIGAIDGTHIPIQSPGGHLAETYRCRKGFFSLNVQVVCDAELQIRHIIARWPGSVHDSTIFNDCPLPPELERGMYGAGYLLGDSGYACKRYLLTPFINPRNRAEEAYNASHKATRNTVERCFGVLKRRFPALSMGLRLKMKTNMMAIVACAILHNLAIIFKDDWPEDHLEIEEDDEVIGGDPMEGNFAMRTHLVNTIFAERV</sequence>
<evidence type="ECO:0000256" key="8">
    <source>
        <dbReference type="SAM" id="MobiDB-lite"/>
    </source>
</evidence>
<evidence type="ECO:0000256" key="5">
    <source>
        <dbReference type="ARBA" id="ARBA00022723"/>
    </source>
</evidence>
<feature type="domain" description="DDE Tnp4" evidence="9">
    <location>
        <begin position="154"/>
        <end position="304"/>
    </location>
</feature>
<dbReference type="GO" id="GO:0005634">
    <property type="term" value="C:nucleus"/>
    <property type="evidence" value="ECO:0007669"/>
    <property type="project" value="UniProtKB-SubCell"/>
</dbReference>
<comment type="similarity">
    <text evidence="3">Belongs to the HARBI1 family.</text>
</comment>
<keyword evidence="6" id="KW-0378">Hydrolase</keyword>
<dbReference type="Proteomes" id="UP001168821">
    <property type="component" value="Unassembled WGS sequence"/>
</dbReference>
<dbReference type="Pfam" id="PF13359">
    <property type="entry name" value="DDE_Tnp_4"/>
    <property type="match status" value="1"/>
</dbReference>
<gene>
    <name evidence="10" type="ORF">Zmor_013948</name>
</gene>
<dbReference type="PANTHER" id="PTHR22930:SF289">
    <property type="entry name" value="DDE TNP4 DOMAIN-CONTAINING PROTEIN-RELATED"/>
    <property type="match status" value="1"/>
</dbReference>